<gene>
    <name evidence="13" type="primary">LOC116301905</name>
</gene>
<dbReference type="GO" id="GO:0140535">
    <property type="term" value="C:intracellular protein-containing complex"/>
    <property type="evidence" value="ECO:0007669"/>
    <property type="project" value="UniProtKB-ARBA"/>
</dbReference>
<dbReference type="PANTHER" id="PTHR10233">
    <property type="entry name" value="TRANSLATION INITIATION FACTOR EIF-2B"/>
    <property type="match status" value="1"/>
</dbReference>
<keyword evidence="12" id="KW-1185">Reference proteome</keyword>
<evidence type="ECO:0000256" key="6">
    <source>
        <dbReference type="ARBA" id="ARBA00043898"/>
    </source>
</evidence>
<evidence type="ECO:0000256" key="11">
    <source>
        <dbReference type="SAM" id="MobiDB-lite"/>
    </source>
</evidence>
<feature type="region of interest" description="Disordered" evidence="11">
    <location>
        <begin position="1"/>
        <end position="164"/>
    </location>
</feature>
<dbReference type="InterPro" id="IPR037171">
    <property type="entry name" value="NagB/RpiA_transferase-like"/>
</dbReference>
<evidence type="ECO:0000256" key="3">
    <source>
        <dbReference type="ARBA" id="ARBA00022490"/>
    </source>
</evidence>
<keyword evidence="5" id="KW-0648">Protein biosynthesis</keyword>
<evidence type="ECO:0000256" key="2">
    <source>
        <dbReference type="ARBA" id="ARBA00007251"/>
    </source>
</evidence>
<evidence type="ECO:0000313" key="12">
    <source>
        <dbReference type="Proteomes" id="UP000515163"/>
    </source>
</evidence>
<comment type="subunit">
    <text evidence="9">Component of the translation initiation factor 2B (eIF2B) complex which is a heterodecamer of two sets of five different subunits: alpha, beta, gamma, delta and epsilon. Subunits alpha, beta and delta comprise a regulatory subcomplex and subunits epsilon and gamma comprise a catalytic subcomplex. Within the complex, the hexameric regulatory complex resides at the center, with the two heterodimeric catalytic subcomplexes bound on opposite sides.</text>
</comment>
<sequence>MAGVEETKNPTEDNSIGLKEKKETIQQKGKKMDRQESASGQKKGKQKQKRNKQKEKKSKDEKLQDKPDQKGEKGKVERQSSLSAAPAAAATGGSGSKTKPAVQPEAAAVDASGNEGSNNQTKEQPQKSKAELKAERRAKQEAQRAAKAAKAEGGGKPKPEAYRPVKVATSLQVDDAKVQKKVAKKLAKEQVPVRTLSQKKVGLFSHLHQYEKDVSLTQELSLGTAGSIHPAIIKLGVQYAKGIICGSNARCVALLMTLKKVIADYSTPEQKELSRDLEAKIKPNISFLTQCRPLSVSMGNAIKYIKFNITKIPPDMPEEEAKKSLLDKINRFIRERIILADEAISKTYAITKIHDGDVILTYACSSLVDKILKDAHDAGKKFTVIVVDSRPKLEGRECLRRLVNHGIRCSYVQITAMSYVIKEVSKVFLGAHALLANGYVKSRVGTSMIALMANAYNVPVLVCCETYKFSDRVQTDSFVSNELGDPDDLVALPKHHEKHNLAGWREINTLHLLNLIYDVTPPDFISMVITEVGMIPCTSVPVILRVQNPEM</sequence>
<dbReference type="Gene3D" id="3.40.50.10470">
    <property type="entry name" value="Translation initiation factor eif-2b, domain 2"/>
    <property type="match status" value="1"/>
</dbReference>
<evidence type="ECO:0000256" key="1">
    <source>
        <dbReference type="ARBA" id="ARBA00004514"/>
    </source>
</evidence>
<dbReference type="SUPFAM" id="SSF100950">
    <property type="entry name" value="NagB/RpiA/CoA transferase-like"/>
    <property type="match status" value="1"/>
</dbReference>
<evidence type="ECO:0000256" key="10">
    <source>
        <dbReference type="RuleBase" id="RU003814"/>
    </source>
</evidence>
<name>A0A6P8IJH3_ACTTE</name>
<dbReference type="PANTHER" id="PTHR10233:SF14">
    <property type="entry name" value="TRANSLATION INITIATION FACTOR EIF-2B SUBUNIT DELTA"/>
    <property type="match status" value="1"/>
</dbReference>
<protein>
    <recommendedName>
        <fullName evidence="7">Translation initiation factor eIF2B subunit delta</fullName>
    </recommendedName>
    <alternativeName>
        <fullName evidence="8">eIF2B GDP-GTP exchange factor subunit delta</fullName>
    </alternativeName>
</protein>
<dbReference type="GO" id="GO:0003743">
    <property type="term" value="F:translation initiation factor activity"/>
    <property type="evidence" value="ECO:0007669"/>
    <property type="project" value="UniProtKB-KW"/>
</dbReference>
<reference evidence="13" key="1">
    <citation type="submission" date="2025-08" db="UniProtKB">
        <authorList>
            <consortium name="RefSeq"/>
        </authorList>
    </citation>
    <scope>IDENTIFICATION</scope>
</reference>
<proteinExistence type="inferred from homology"/>
<dbReference type="Pfam" id="PF01008">
    <property type="entry name" value="IF-2B"/>
    <property type="match status" value="1"/>
</dbReference>
<dbReference type="InParanoid" id="A0A6P8IJH3"/>
<dbReference type="GeneID" id="116301905"/>
<organism evidence="12 13">
    <name type="scientific">Actinia tenebrosa</name>
    <name type="common">Australian red waratah sea anemone</name>
    <dbReference type="NCBI Taxonomy" id="6105"/>
    <lineage>
        <taxon>Eukaryota</taxon>
        <taxon>Metazoa</taxon>
        <taxon>Cnidaria</taxon>
        <taxon>Anthozoa</taxon>
        <taxon>Hexacorallia</taxon>
        <taxon>Actiniaria</taxon>
        <taxon>Actiniidae</taxon>
        <taxon>Actinia</taxon>
    </lineage>
</organism>
<feature type="compositionally biased region" description="Basic and acidic residues" evidence="11">
    <location>
        <begin position="1"/>
        <end position="11"/>
    </location>
</feature>
<feature type="compositionally biased region" description="Polar residues" evidence="11">
    <location>
        <begin position="114"/>
        <end position="123"/>
    </location>
</feature>
<dbReference type="RefSeq" id="XP_031566934.1">
    <property type="nucleotide sequence ID" value="XM_031711074.1"/>
</dbReference>
<evidence type="ECO:0000256" key="4">
    <source>
        <dbReference type="ARBA" id="ARBA00022540"/>
    </source>
</evidence>
<feature type="compositionally biased region" description="Basic and acidic residues" evidence="11">
    <location>
        <begin position="124"/>
        <end position="163"/>
    </location>
</feature>
<dbReference type="AlphaFoldDB" id="A0A6P8IJH3"/>
<dbReference type="GO" id="GO:0005085">
    <property type="term" value="F:guanyl-nucleotide exchange factor activity"/>
    <property type="evidence" value="ECO:0007669"/>
    <property type="project" value="UniProtKB-ARBA"/>
</dbReference>
<evidence type="ECO:0000256" key="9">
    <source>
        <dbReference type="ARBA" id="ARBA00046432"/>
    </source>
</evidence>
<feature type="compositionally biased region" description="Basic and acidic residues" evidence="11">
    <location>
        <begin position="57"/>
        <end position="78"/>
    </location>
</feature>
<feature type="compositionally biased region" description="Low complexity" evidence="11">
    <location>
        <begin position="80"/>
        <end position="91"/>
    </location>
</feature>
<comment type="similarity">
    <text evidence="2 10">Belongs to the eIF-2B alpha/beta/delta subunits family.</text>
</comment>
<dbReference type="FunFam" id="3.40.50.10470:FF:000002">
    <property type="entry name" value="Probable translation initiation factor eIF-2B subunit delta"/>
    <property type="match status" value="1"/>
</dbReference>
<accession>A0A6P8IJH3</accession>
<dbReference type="GO" id="GO:0048513">
    <property type="term" value="P:animal organ development"/>
    <property type="evidence" value="ECO:0007669"/>
    <property type="project" value="UniProtKB-ARBA"/>
</dbReference>
<comment type="subcellular location">
    <subcellularLocation>
        <location evidence="1">Cytoplasm</location>
        <location evidence="1">Cytosol</location>
    </subcellularLocation>
</comment>
<dbReference type="InterPro" id="IPR042529">
    <property type="entry name" value="IF_2B-like_C"/>
</dbReference>
<evidence type="ECO:0000256" key="8">
    <source>
        <dbReference type="ARBA" id="ARBA00044356"/>
    </source>
</evidence>
<dbReference type="InterPro" id="IPR000649">
    <property type="entry name" value="IF-2B-related"/>
</dbReference>
<dbReference type="FunCoup" id="A0A6P8IJH3">
    <property type="interactions" value="2632"/>
</dbReference>
<feature type="compositionally biased region" description="Basic and acidic residues" evidence="11">
    <location>
        <begin position="18"/>
        <end position="36"/>
    </location>
</feature>
<dbReference type="GO" id="GO:0005829">
    <property type="term" value="C:cytosol"/>
    <property type="evidence" value="ECO:0007669"/>
    <property type="project" value="UniProtKB-SubCell"/>
</dbReference>
<dbReference type="Proteomes" id="UP000515163">
    <property type="component" value="Unplaced"/>
</dbReference>
<dbReference type="KEGG" id="aten:116301905"/>
<keyword evidence="3" id="KW-0963">Cytoplasm</keyword>
<evidence type="ECO:0000256" key="7">
    <source>
        <dbReference type="ARBA" id="ARBA00044147"/>
    </source>
</evidence>
<dbReference type="OrthoDB" id="10254737at2759"/>
<feature type="compositionally biased region" description="Basic residues" evidence="11">
    <location>
        <begin position="42"/>
        <end position="56"/>
    </location>
</feature>
<comment type="function">
    <text evidence="6">Acts as a component of the translation initiation factor 2B (eIF2B) complex, which catalyzes the exchange of GDP for GTP on eukaryotic initiation factor 2 (eIF2) gamma subunit. Its guanine nucleotide exchange factor activity is repressed when bound to eIF2 complex phosphorylated on the alpha subunit, thereby limiting the amount of methionyl-initiator methionine tRNA available to the ribosome and consequently global translation is repressed.</text>
</comment>
<keyword evidence="4" id="KW-0396">Initiation factor</keyword>
<evidence type="ECO:0000313" key="13">
    <source>
        <dbReference type="RefSeq" id="XP_031566934.1"/>
    </source>
</evidence>
<evidence type="ECO:0000256" key="5">
    <source>
        <dbReference type="ARBA" id="ARBA00022917"/>
    </source>
</evidence>